<dbReference type="RefSeq" id="WP_284223305.1">
    <property type="nucleotide sequence ID" value="NZ_BSOY01000069.1"/>
</dbReference>
<accession>A0ABQ6BLS4</accession>
<reference evidence="2" key="1">
    <citation type="journal article" date="2019" name="Int. J. Syst. Evol. Microbiol.">
        <title>The Global Catalogue of Microorganisms (GCM) 10K type strain sequencing project: providing services to taxonomists for standard genome sequencing and annotation.</title>
        <authorList>
            <consortium name="The Broad Institute Genomics Platform"/>
            <consortium name="The Broad Institute Genome Sequencing Center for Infectious Disease"/>
            <person name="Wu L."/>
            <person name="Ma J."/>
        </authorList>
    </citation>
    <scope>NUCLEOTIDE SEQUENCE [LARGE SCALE GENOMIC DNA]</scope>
    <source>
        <strain evidence="2">NBRC 110107</strain>
    </source>
</reference>
<name>A0ABQ6BLS4_9CAUL</name>
<evidence type="ECO:0000313" key="1">
    <source>
        <dbReference type="EMBL" id="GLS02427.1"/>
    </source>
</evidence>
<organism evidence="1 2">
    <name type="scientific">Brevundimonas denitrificans</name>
    <dbReference type="NCBI Taxonomy" id="1443434"/>
    <lineage>
        <taxon>Bacteria</taxon>
        <taxon>Pseudomonadati</taxon>
        <taxon>Pseudomonadota</taxon>
        <taxon>Alphaproteobacteria</taxon>
        <taxon>Caulobacterales</taxon>
        <taxon>Caulobacteraceae</taxon>
        <taxon>Brevundimonas</taxon>
    </lineage>
</organism>
<protein>
    <submittedName>
        <fullName evidence="1">Uncharacterized protein</fullName>
    </submittedName>
</protein>
<proteinExistence type="predicted"/>
<comment type="caution">
    <text evidence="1">The sequence shown here is derived from an EMBL/GenBank/DDBJ whole genome shotgun (WGS) entry which is preliminary data.</text>
</comment>
<evidence type="ECO:0000313" key="2">
    <source>
        <dbReference type="Proteomes" id="UP001156921"/>
    </source>
</evidence>
<dbReference type="Proteomes" id="UP001156921">
    <property type="component" value="Unassembled WGS sequence"/>
</dbReference>
<gene>
    <name evidence="1" type="ORF">GCM10007859_24510</name>
</gene>
<dbReference type="EMBL" id="BSOY01000069">
    <property type="protein sequence ID" value="GLS02427.1"/>
    <property type="molecule type" value="Genomic_DNA"/>
</dbReference>
<sequence>MDEAVRCWRQTGRLYFWREARKTQGEGWHLAAEADGLRDLRAIITLCRSALHPARFALGVPSSSQNVGPAELVLSHNQTWAPDHWILSPRGLSAVLELGSDRLTELEAAIGDMEGGRGDFTIGGEEEAERIWIWWPPR</sequence>
<keyword evidence="2" id="KW-1185">Reference proteome</keyword>